<feature type="compositionally biased region" description="Polar residues" evidence="1">
    <location>
        <begin position="88"/>
        <end position="107"/>
    </location>
</feature>
<evidence type="ECO:0000256" key="1">
    <source>
        <dbReference type="SAM" id="MobiDB-lite"/>
    </source>
</evidence>
<dbReference type="Proteomes" id="UP000887578">
    <property type="component" value="Unplaced"/>
</dbReference>
<evidence type="ECO:0000313" key="3">
    <source>
        <dbReference type="WBParaSite" id="PDA_v2.g8780.t1"/>
    </source>
</evidence>
<dbReference type="WBParaSite" id="PDA_v2.g8780.t1">
    <property type="protein sequence ID" value="PDA_v2.g8780.t1"/>
    <property type="gene ID" value="PDA_v2.g8780"/>
</dbReference>
<evidence type="ECO:0000313" key="2">
    <source>
        <dbReference type="Proteomes" id="UP000887578"/>
    </source>
</evidence>
<feature type="region of interest" description="Disordered" evidence="1">
    <location>
        <begin position="81"/>
        <end position="107"/>
    </location>
</feature>
<name>A0A914R2L5_9BILA</name>
<proteinExistence type="predicted"/>
<protein>
    <submittedName>
        <fullName evidence="3">Uncharacterized protein</fullName>
    </submittedName>
</protein>
<sequence>MSNKSQHVFIRPSLSVNQRDEFELQRKQVRYLNEAAKKKLYCIYAGHISYKSVADSNGRSTKQKTVEEYDLQSLLKEYDPNQMPLNARESNQANGTASLNDENFSMS</sequence>
<organism evidence="2 3">
    <name type="scientific">Panagrolaimus davidi</name>
    <dbReference type="NCBI Taxonomy" id="227884"/>
    <lineage>
        <taxon>Eukaryota</taxon>
        <taxon>Metazoa</taxon>
        <taxon>Ecdysozoa</taxon>
        <taxon>Nematoda</taxon>
        <taxon>Chromadorea</taxon>
        <taxon>Rhabditida</taxon>
        <taxon>Tylenchina</taxon>
        <taxon>Panagrolaimomorpha</taxon>
        <taxon>Panagrolaimoidea</taxon>
        <taxon>Panagrolaimidae</taxon>
        <taxon>Panagrolaimus</taxon>
    </lineage>
</organism>
<keyword evidence="2" id="KW-1185">Reference proteome</keyword>
<reference evidence="3" key="1">
    <citation type="submission" date="2022-11" db="UniProtKB">
        <authorList>
            <consortium name="WormBaseParasite"/>
        </authorList>
    </citation>
    <scope>IDENTIFICATION</scope>
</reference>
<accession>A0A914R2L5</accession>
<dbReference type="AlphaFoldDB" id="A0A914R2L5"/>